<protein>
    <recommendedName>
        <fullName evidence="2">S-locus receptor kinase C-terminal domain-containing protein</fullName>
    </recommendedName>
</protein>
<feature type="domain" description="S-locus receptor kinase C-terminal" evidence="2">
    <location>
        <begin position="4"/>
        <end position="49"/>
    </location>
</feature>
<sequence>MLKSEIVDLPTPKQPAFMGGQTASGTESSQHICNKNSVNNVTITAIQGR</sequence>
<evidence type="ECO:0000256" key="1">
    <source>
        <dbReference type="SAM" id="MobiDB-lite"/>
    </source>
</evidence>
<dbReference type="Pfam" id="PF11883">
    <property type="entry name" value="DUF3403"/>
    <property type="match status" value="1"/>
</dbReference>
<evidence type="ECO:0000259" key="2">
    <source>
        <dbReference type="Pfam" id="PF11883"/>
    </source>
</evidence>
<dbReference type="InterPro" id="IPR021820">
    <property type="entry name" value="S-locus_recpt_kinase_C"/>
</dbReference>
<feature type="compositionally biased region" description="Polar residues" evidence="1">
    <location>
        <begin position="21"/>
        <end position="31"/>
    </location>
</feature>
<proteinExistence type="predicted"/>
<accession>A0A2P2QX89</accession>
<evidence type="ECO:0000313" key="3">
    <source>
        <dbReference type="EMBL" id="MBX71630.1"/>
    </source>
</evidence>
<dbReference type="AlphaFoldDB" id="A0A2P2QX89"/>
<dbReference type="EMBL" id="GGEC01091146">
    <property type="protein sequence ID" value="MBX71630.1"/>
    <property type="molecule type" value="Transcribed_RNA"/>
</dbReference>
<dbReference type="GO" id="GO:0004674">
    <property type="term" value="F:protein serine/threonine kinase activity"/>
    <property type="evidence" value="ECO:0007669"/>
    <property type="project" value="InterPro"/>
</dbReference>
<name>A0A2P2QX89_RHIMU</name>
<feature type="region of interest" description="Disordered" evidence="1">
    <location>
        <begin position="1"/>
        <end position="31"/>
    </location>
</feature>
<reference evidence="3" key="1">
    <citation type="submission" date="2018-02" db="EMBL/GenBank/DDBJ databases">
        <title>Rhizophora mucronata_Transcriptome.</title>
        <authorList>
            <person name="Meera S.P."/>
            <person name="Sreeshan A."/>
            <person name="Augustine A."/>
        </authorList>
    </citation>
    <scope>NUCLEOTIDE SEQUENCE</scope>
    <source>
        <tissue evidence="3">Leaf</tissue>
    </source>
</reference>
<organism evidence="3">
    <name type="scientific">Rhizophora mucronata</name>
    <name type="common">Asiatic mangrove</name>
    <dbReference type="NCBI Taxonomy" id="61149"/>
    <lineage>
        <taxon>Eukaryota</taxon>
        <taxon>Viridiplantae</taxon>
        <taxon>Streptophyta</taxon>
        <taxon>Embryophyta</taxon>
        <taxon>Tracheophyta</taxon>
        <taxon>Spermatophyta</taxon>
        <taxon>Magnoliopsida</taxon>
        <taxon>eudicotyledons</taxon>
        <taxon>Gunneridae</taxon>
        <taxon>Pentapetalae</taxon>
        <taxon>rosids</taxon>
        <taxon>fabids</taxon>
        <taxon>Malpighiales</taxon>
        <taxon>Rhizophoraceae</taxon>
        <taxon>Rhizophora</taxon>
    </lineage>
</organism>